<dbReference type="PROSITE" id="PS00069">
    <property type="entry name" value="G6P_DEHYDROGENASE"/>
    <property type="match status" value="1"/>
</dbReference>
<accession>A0A2P2C5T9</accession>
<dbReference type="GO" id="GO:0004345">
    <property type="term" value="F:glucose-6-phosphate dehydrogenase activity"/>
    <property type="evidence" value="ECO:0007669"/>
    <property type="project" value="UniProtKB-EC"/>
</dbReference>
<dbReference type="GO" id="GO:0050661">
    <property type="term" value="F:NADP binding"/>
    <property type="evidence" value="ECO:0007669"/>
    <property type="project" value="InterPro"/>
</dbReference>
<name>A0A2P2C5T9_9ZZZZ</name>
<dbReference type="HAMAP" id="MF_00966">
    <property type="entry name" value="G6PD"/>
    <property type="match status" value="1"/>
</dbReference>
<evidence type="ECO:0000256" key="2">
    <source>
        <dbReference type="ARBA" id="ARBA00009975"/>
    </source>
</evidence>
<feature type="region of interest" description="Disordered" evidence="7">
    <location>
        <begin position="1"/>
        <end position="20"/>
    </location>
</feature>
<sequence>MTSPGGSTYTNPLRDPQDRRLPRIAGPCGLVLFGVTGDLSRKKLMPAVYDLANRGLLPPGFSLVGYARRDWANEDFAQIVHDSVKEHARTEFREEVWNQLAEGFRFVPGDFADDVAFAHLKRTLSELDDVRGTAGNHAFYLSIPPKFFADVIGQLKEHGMAEQSDTSWRRVVVEKPFGHDLASARELNRIVSEVFPPESVFRIDHYLGKETVQNILALRFANNMFEPIWNSNYVDHVQITMAEDIGIGGRAGYYDGIGAARDVIQNHLLQLMALIAMEEPSAFDAGSLRMEKQKILSSVILPKSLDDSTARGQYDAGWSGGVLVPGYTDEDDIATTSTTETYAAIKLGIGTRRWAEVPFYLRVGKRLGRRVTEVAVVFKRAPHLPFSETSTEDLSQNALVIRIQPDEGITTRFGAKVPGTAMEIRDVNMDFAYGGTFTESSPEAYERLILDVLLGDPPLFPQHQEVELSWKILDPIIKHWAASGRPEKYPSGTWGPASADRMLARDGRKWRRP</sequence>
<dbReference type="PIRSF" id="PIRSF000110">
    <property type="entry name" value="G6PD"/>
    <property type="match status" value="1"/>
</dbReference>
<comment type="pathway">
    <text evidence="1">Carbohydrate degradation; pentose phosphate pathway; D-ribulose 5-phosphate from D-glucose 6-phosphate (oxidative stage): step 1/3.</text>
</comment>
<keyword evidence="5 10" id="KW-0560">Oxidoreductase</keyword>
<evidence type="ECO:0000256" key="1">
    <source>
        <dbReference type="ARBA" id="ARBA00004937"/>
    </source>
</evidence>
<feature type="compositionally biased region" description="Polar residues" evidence="7">
    <location>
        <begin position="1"/>
        <end position="11"/>
    </location>
</feature>
<dbReference type="InterPro" id="IPR036291">
    <property type="entry name" value="NAD(P)-bd_dom_sf"/>
</dbReference>
<evidence type="ECO:0000313" key="10">
    <source>
        <dbReference type="EMBL" id="CUR57367.1"/>
    </source>
</evidence>
<dbReference type="NCBIfam" id="TIGR00871">
    <property type="entry name" value="zwf"/>
    <property type="match status" value="1"/>
</dbReference>
<comment type="similarity">
    <text evidence="2">Belongs to the glucose-6-phosphate dehydrogenase family.</text>
</comment>
<proteinExistence type="inferred from homology"/>
<protein>
    <submittedName>
        <fullName evidence="10">Glucose-6-phosphate 1-dehydrogenase</fullName>
        <ecNumber evidence="10">1.1.1.49</ecNumber>
    </submittedName>
</protein>
<dbReference type="InterPro" id="IPR019796">
    <property type="entry name" value="G6P_DH_AS"/>
</dbReference>
<dbReference type="Pfam" id="PF02781">
    <property type="entry name" value="G6PD_C"/>
    <property type="match status" value="1"/>
</dbReference>
<dbReference type="SUPFAM" id="SSF55347">
    <property type="entry name" value="Glyceraldehyde-3-phosphate dehydrogenase-like, C-terminal domain"/>
    <property type="match status" value="1"/>
</dbReference>
<evidence type="ECO:0000256" key="5">
    <source>
        <dbReference type="ARBA" id="ARBA00023002"/>
    </source>
</evidence>
<dbReference type="PRINTS" id="PR00079">
    <property type="entry name" value="G6PDHDRGNASE"/>
</dbReference>
<dbReference type="GO" id="GO:0005829">
    <property type="term" value="C:cytosol"/>
    <property type="evidence" value="ECO:0007669"/>
    <property type="project" value="TreeGrafter"/>
</dbReference>
<evidence type="ECO:0000259" key="9">
    <source>
        <dbReference type="Pfam" id="PF02781"/>
    </source>
</evidence>
<keyword evidence="6" id="KW-0119">Carbohydrate metabolism</keyword>
<dbReference type="InterPro" id="IPR022674">
    <property type="entry name" value="G6P_DH_NAD-bd"/>
</dbReference>
<dbReference type="AlphaFoldDB" id="A0A2P2C5T9"/>
<feature type="region of interest" description="Disordered" evidence="7">
    <location>
        <begin position="486"/>
        <end position="513"/>
    </location>
</feature>
<dbReference type="GO" id="GO:0009051">
    <property type="term" value="P:pentose-phosphate shunt, oxidative branch"/>
    <property type="evidence" value="ECO:0007669"/>
    <property type="project" value="TreeGrafter"/>
</dbReference>
<evidence type="ECO:0000256" key="6">
    <source>
        <dbReference type="ARBA" id="ARBA00023277"/>
    </source>
</evidence>
<dbReference type="EMBL" id="CZKA01000035">
    <property type="protein sequence ID" value="CUR57367.1"/>
    <property type="molecule type" value="Genomic_DNA"/>
</dbReference>
<keyword evidence="4" id="KW-0521">NADP</keyword>
<dbReference type="InterPro" id="IPR022675">
    <property type="entry name" value="G6P_DH_C"/>
</dbReference>
<dbReference type="GO" id="GO:0006006">
    <property type="term" value="P:glucose metabolic process"/>
    <property type="evidence" value="ECO:0007669"/>
    <property type="project" value="UniProtKB-KW"/>
</dbReference>
<feature type="domain" description="Glucose-6-phosphate dehydrogenase C-terminal" evidence="9">
    <location>
        <begin position="216"/>
        <end position="511"/>
    </location>
</feature>
<dbReference type="FunFam" id="3.30.360.10:FF:000011">
    <property type="entry name" value="Glucose-6-phosphate 1-dehydrogenase"/>
    <property type="match status" value="1"/>
</dbReference>
<dbReference type="Pfam" id="PF00479">
    <property type="entry name" value="G6PD_N"/>
    <property type="match status" value="1"/>
</dbReference>
<dbReference type="InterPro" id="IPR001282">
    <property type="entry name" value="G6P_DH"/>
</dbReference>
<dbReference type="Gene3D" id="3.40.50.720">
    <property type="entry name" value="NAD(P)-binding Rossmann-like Domain"/>
    <property type="match status" value="1"/>
</dbReference>
<reference evidence="10" key="1">
    <citation type="submission" date="2015-08" db="EMBL/GenBank/DDBJ databases">
        <authorList>
            <person name="Babu N.S."/>
            <person name="Beckwith C.J."/>
            <person name="Beseler K.G."/>
            <person name="Brison A."/>
            <person name="Carone J.V."/>
            <person name="Caskin T.P."/>
            <person name="Diamond M."/>
            <person name="Durham M.E."/>
            <person name="Foxe J.M."/>
            <person name="Go M."/>
            <person name="Henderson B.A."/>
            <person name="Jones I.B."/>
            <person name="McGettigan J.A."/>
            <person name="Micheletti S.J."/>
            <person name="Nasrallah M.E."/>
            <person name="Ortiz D."/>
            <person name="Piller C.R."/>
            <person name="Privatt S.R."/>
            <person name="Schneider S.L."/>
            <person name="Sharp S."/>
            <person name="Smith T.C."/>
            <person name="Stanton J.D."/>
            <person name="Ullery H.E."/>
            <person name="Wilson R.J."/>
            <person name="Serrano M.G."/>
            <person name="Buck G."/>
            <person name="Lee V."/>
            <person name="Wang Y."/>
            <person name="Carvalho R."/>
            <person name="Voegtly L."/>
            <person name="Shi R."/>
            <person name="Duckworth R."/>
            <person name="Johnson A."/>
            <person name="Loviza R."/>
            <person name="Walstead R."/>
            <person name="Shah Z."/>
            <person name="Kiflezghi M."/>
            <person name="Wade K."/>
            <person name="Ball S.L."/>
            <person name="Bradley K.W."/>
            <person name="Asai D.J."/>
            <person name="Bowman C.A."/>
            <person name="Russell D.A."/>
            <person name="Pope W.H."/>
            <person name="Jacobs-Sera D."/>
            <person name="Hendrix R.W."/>
            <person name="Hatfull G.F."/>
        </authorList>
    </citation>
    <scope>NUCLEOTIDE SEQUENCE</scope>
</reference>
<evidence type="ECO:0000256" key="4">
    <source>
        <dbReference type="ARBA" id="ARBA00022857"/>
    </source>
</evidence>
<organism evidence="10">
    <name type="scientific">metagenome</name>
    <dbReference type="NCBI Taxonomy" id="256318"/>
    <lineage>
        <taxon>unclassified sequences</taxon>
        <taxon>metagenomes</taxon>
    </lineage>
</organism>
<keyword evidence="3" id="KW-0313">Glucose metabolism</keyword>
<dbReference type="SUPFAM" id="SSF51735">
    <property type="entry name" value="NAD(P)-binding Rossmann-fold domains"/>
    <property type="match status" value="1"/>
</dbReference>
<dbReference type="PANTHER" id="PTHR23429:SF0">
    <property type="entry name" value="GLUCOSE-6-PHOSPHATE 1-DEHYDROGENASE"/>
    <property type="match status" value="1"/>
</dbReference>
<feature type="domain" description="Glucose-6-phosphate dehydrogenase NAD-binding" evidence="8">
    <location>
        <begin position="31"/>
        <end position="214"/>
    </location>
</feature>
<dbReference type="Gene3D" id="3.30.360.10">
    <property type="entry name" value="Dihydrodipicolinate Reductase, domain 2"/>
    <property type="match status" value="1"/>
</dbReference>
<evidence type="ECO:0000256" key="3">
    <source>
        <dbReference type="ARBA" id="ARBA00022526"/>
    </source>
</evidence>
<dbReference type="UniPathway" id="UPA00115"/>
<evidence type="ECO:0000259" key="8">
    <source>
        <dbReference type="Pfam" id="PF00479"/>
    </source>
</evidence>
<evidence type="ECO:0000256" key="7">
    <source>
        <dbReference type="SAM" id="MobiDB-lite"/>
    </source>
</evidence>
<dbReference type="EC" id="1.1.1.49" evidence="10"/>
<dbReference type="PANTHER" id="PTHR23429">
    <property type="entry name" value="GLUCOSE-6-PHOSPHATE 1-DEHYDROGENASE G6PD"/>
    <property type="match status" value="1"/>
</dbReference>
<gene>
    <name evidence="10" type="primary">zwf</name>
    <name evidence="10" type="ORF">NOCA2400032</name>
</gene>